<protein>
    <recommendedName>
        <fullName evidence="1">Reverse transcriptase domain-containing protein</fullName>
    </recommendedName>
</protein>
<dbReference type="AlphaFoldDB" id="A0AAV7V8Q2"/>
<gene>
    <name evidence="2" type="ORF">NDU88_000972</name>
</gene>
<dbReference type="InterPro" id="IPR000477">
    <property type="entry name" value="RT_dom"/>
</dbReference>
<dbReference type="PANTHER" id="PTHR47027">
    <property type="entry name" value="REVERSE TRANSCRIPTASE DOMAIN-CONTAINING PROTEIN"/>
    <property type="match status" value="1"/>
</dbReference>
<dbReference type="Proteomes" id="UP001066276">
    <property type="component" value="Chromosome 2_1"/>
</dbReference>
<keyword evidence="3" id="KW-1185">Reference proteome</keyword>
<organism evidence="2 3">
    <name type="scientific">Pleurodeles waltl</name>
    <name type="common">Iberian ribbed newt</name>
    <dbReference type="NCBI Taxonomy" id="8319"/>
    <lineage>
        <taxon>Eukaryota</taxon>
        <taxon>Metazoa</taxon>
        <taxon>Chordata</taxon>
        <taxon>Craniata</taxon>
        <taxon>Vertebrata</taxon>
        <taxon>Euteleostomi</taxon>
        <taxon>Amphibia</taxon>
        <taxon>Batrachia</taxon>
        <taxon>Caudata</taxon>
        <taxon>Salamandroidea</taxon>
        <taxon>Salamandridae</taxon>
        <taxon>Pleurodelinae</taxon>
        <taxon>Pleurodeles</taxon>
    </lineage>
</organism>
<reference evidence="2" key="1">
    <citation type="journal article" date="2022" name="bioRxiv">
        <title>Sequencing and chromosome-scale assembly of the giantPleurodeles waltlgenome.</title>
        <authorList>
            <person name="Brown T."/>
            <person name="Elewa A."/>
            <person name="Iarovenko S."/>
            <person name="Subramanian E."/>
            <person name="Araus A.J."/>
            <person name="Petzold A."/>
            <person name="Susuki M."/>
            <person name="Suzuki K.-i.T."/>
            <person name="Hayashi T."/>
            <person name="Toyoda A."/>
            <person name="Oliveira C."/>
            <person name="Osipova E."/>
            <person name="Leigh N.D."/>
            <person name="Simon A."/>
            <person name="Yun M.H."/>
        </authorList>
    </citation>
    <scope>NUCLEOTIDE SEQUENCE</scope>
    <source>
        <strain evidence="2">20211129_DDA</strain>
        <tissue evidence="2">Liver</tissue>
    </source>
</reference>
<accession>A0AAV7V8Q2</accession>
<sequence>MASSIPGYHAIHKAAQKKNLFRIPIDGLSIFVKLDLRLNTEELRKLSQDVQALNLEGLGVDGKAIPIMVVNLYIKAIKNSMRPLYTCLIDYSAAFDEIDGNVLWAKFTAWGIPKQHLPAITGMYTDPWVQIRLPKSMSSSNTNKGLKQGCFIAHILFNLHTADLASELLKGHTNLPIIPSADDLVILEHSRIGMKKALGILHTYNTNNSLLTDTMRTKVLIFGQRAKKHQLVWHLVLFNITTTCNYNYLGVWLSDKSNALEEKLPQHCLP</sequence>
<dbReference type="Pfam" id="PF00078">
    <property type="entry name" value="RVT_1"/>
    <property type="match status" value="1"/>
</dbReference>
<name>A0AAV7V8Q2_PLEWA</name>
<evidence type="ECO:0000259" key="1">
    <source>
        <dbReference type="PROSITE" id="PS50878"/>
    </source>
</evidence>
<feature type="domain" description="Reverse transcriptase" evidence="1">
    <location>
        <begin position="1"/>
        <end position="253"/>
    </location>
</feature>
<evidence type="ECO:0000313" key="3">
    <source>
        <dbReference type="Proteomes" id="UP001066276"/>
    </source>
</evidence>
<evidence type="ECO:0000313" key="2">
    <source>
        <dbReference type="EMBL" id="KAJ1197110.1"/>
    </source>
</evidence>
<proteinExistence type="predicted"/>
<dbReference type="PANTHER" id="PTHR47027:SF30">
    <property type="entry name" value="THAP-TYPE DOMAIN-CONTAINING PROTEIN"/>
    <property type="match status" value="1"/>
</dbReference>
<comment type="caution">
    <text evidence="2">The sequence shown here is derived from an EMBL/GenBank/DDBJ whole genome shotgun (WGS) entry which is preliminary data.</text>
</comment>
<dbReference type="PROSITE" id="PS50878">
    <property type="entry name" value="RT_POL"/>
    <property type="match status" value="1"/>
</dbReference>
<dbReference type="EMBL" id="JANPWB010000003">
    <property type="protein sequence ID" value="KAJ1197110.1"/>
    <property type="molecule type" value="Genomic_DNA"/>
</dbReference>